<dbReference type="PANTHER" id="PTHR10629">
    <property type="entry name" value="CYTOSINE-SPECIFIC METHYLTRANSFERASE"/>
    <property type="match status" value="1"/>
</dbReference>
<sequence length="662" mass="72810">MRELVIDSFAGGGGASEGIRQALGFEPDIAVNHDRYALAMHRANYRNTRHMLQDVATVDSVSMFGGQPIGMLWMSPDCTDHSKAKGAAPRREKGKTTRGIGWAIFGWVKVLPKWQMPRVIFLENVEEYVDWGPLLPNGQRCPKRKGETFKAFVAAWEALGYVVEWRERRAWWSGAATIRKRLFMVMRRDGKPIVWPDRQYGNPNDAADAEQIAAGNLKTWPIIANCIDYTLPIPSVLDTREVIKAKLGLTAKRPLADNTEARIAKGVLKRVIQRALQGRPFMVKVNHTGRDETRDRGIDEPLSAMTSKRDDAIVMPFVAYAQQGGGVRPVDAPAHTFTASSKDQNVVVAPFMVPRLLEKPGAEPRSRAADEPSATITVSDSLPGHLISPYLVPRYGERPGQEPRNLACDRPGPTPVPTGNEGALVAAFMAQHSAGSHPGQPSKTLEEPMSTLTVRGTQQNLVAVSMMTMRGSSRRTAAADAPMRTDSAKGQHHAIVSMPLMTVYYGSDEVGGACDEPGRTDTAKARFGLVEALAGVPPFGPEHEDKARRVADFLRKYGCWDDREFVTIEVDGITLVLIDICMRMLTPRERYNANGFPTDYIIDHGIDSDGSIIRFTLEQQGHMCGNAVCPTEARDLVAANYQPRAVKPRPEPAYAPLLDAAE</sequence>
<evidence type="ECO:0000313" key="8">
    <source>
        <dbReference type="EMBL" id="MFC2248796.1"/>
    </source>
</evidence>
<feature type="region of interest" description="Disordered" evidence="7">
    <location>
        <begin position="358"/>
        <end position="382"/>
    </location>
</feature>
<evidence type="ECO:0000313" key="9">
    <source>
        <dbReference type="Proteomes" id="UP001595190"/>
    </source>
</evidence>
<dbReference type="InterPro" id="IPR001525">
    <property type="entry name" value="C5_MeTfrase"/>
</dbReference>
<dbReference type="InterPro" id="IPR029063">
    <property type="entry name" value="SAM-dependent_MTases_sf"/>
</dbReference>
<dbReference type="Gene3D" id="3.40.50.150">
    <property type="entry name" value="Vaccinia Virus protein VP39"/>
    <property type="match status" value="1"/>
</dbReference>
<dbReference type="GO" id="GO:0008168">
    <property type="term" value="F:methyltransferase activity"/>
    <property type="evidence" value="ECO:0007669"/>
    <property type="project" value="UniProtKB-KW"/>
</dbReference>
<keyword evidence="2 8" id="KW-0489">Methyltransferase</keyword>
<name>A0ABV6Z9E6_9HYPH</name>
<reference evidence="8 9" key="1">
    <citation type="submission" date="2024-09" db="EMBL/GenBank/DDBJ databases">
        <title>Description of Labrys sedimenti sp. nov., isolated from a diclofenac-degrading enrichment culture, and genome-based reclassification of Labrys portucalensis as a later heterotypic synonym of Labrys neptuniae.</title>
        <authorList>
            <person name="Tancsics A."/>
            <person name="Csepanyi A."/>
        </authorList>
    </citation>
    <scope>NUCLEOTIDE SEQUENCE [LARGE SCALE GENOMIC DNA]</scope>
    <source>
        <strain evidence="8 9">LMG 23412</strain>
    </source>
</reference>
<keyword evidence="5" id="KW-0680">Restriction system</keyword>
<evidence type="ECO:0000256" key="2">
    <source>
        <dbReference type="ARBA" id="ARBA00022603"/>
    </source>
</evidence>
<dbReference type="Pfam" id="PF00145">
    <property type="entry name" value="DNA_methylase"/>
    <property type="match status" value="1"/>
</dbReference>
<protein>
    <recommendedName>
        <fullName evidence="1">DNA (cytosine-5-)-methyltransferase</fullName>
        <ecNumber evidence="1">2.1.1.37</ecNumber>
    </recommendedName>
</protein>
<comment type="caution">
    <text evidence="8">The sequence shown here is derived from an EMBL/GenBank/DDBJ whole genome shotgun (WGS) entry which is preliminary data.</text>
</comment>
<dbReference type="PRINTS" id="PR00105">
    <property type="entry name" value="C5METTRFRASE"/>
</dbReference>
<dbReference type="GO" id="GO:0032259">
    <property type="term" value="P:methylation"/>
    <property type="evidence" value="ECO:0007669"/>
    <property type="project" value="UniProtKB-KW"/>
</dbReference>
<comment type="catalytic activity">
    <reaction evidence="6">
        <text>a 2'-deoxycytidine in DNA + S-adenosyl-L-methionine = a 5-methyl-2'-deoxycytidine in DNA + S-adenosyl-L-homocysteine + H(+)</text>
        <dbReference type="Rhea" id="RHEA:13681"/>
        <dbReference type="Rhea" id="RHEA-COMP:11369"/>
        <dbReference type="Rhea" id="RHEA-COMP:11370"/>
        <dbReference type="ChEBI" id="CHEBI:15378"/>
        <dbReference type="ChEBI" id="CHEBI:57856"/>
        <dbReference type="ChEBI" id="CHEBI:59789"/>
        <dbReference type="ChEBI" id="CHEBI:85452"/>
        <dbReference type="ChEBI" id="CHEBI:85454"/>
        <dbReference type="EC" id="2.1.1.37"/>
    </reaction>
</comment>
<dbReference type="Proteomes" id="UP001595190">
    <property type="component" value="Unassembled WGS sequence"/>
</dbReference>
<dbReference type="EMBL" id="JBHGPK010000001">
    <property type="protein sequence ID" value="MFC2248796.1"/>
    <property type="molecule type" value="Genomic_DNA"/>
</dbReference>
<keyword evidence="4" id="KW-0949">S-adenosyl-L-methionine</keyword>
<dbReference type="InterPro" id="IPR050390">
    <property type="entry name" value="C5-Methyltransferase"/>
</dbReference>
<evidence type="ECO:0000256" key="6">
    <source>
        <dbReference type="ARBA" id="ARBA00047422"/>
    </source>
</evidence>
<gene>
    <name evidence="8" type="ORF">ACETRX_04145</name>
</gene>
<dbReference type="PANTHER" id="PTHR10629:SF52">
    <property type="entry name" value="DNA (CYTOSINE-5)-METHYLTRANSFERASE 1"/>
    <property type="match status" value="1"/>
</dbReference>
<accession>A0ABV6Z9E6</accession>
<dbReference type="RefSeq" id="WP_394308757.1">
    <property type="nucleotide sequence ID" value="NZ_JBHGPK010000001.1"/>
</dbReference>
<keyword evidence="3" id="KW-0808">Transferase</keyword>
<evidence type="ECO:0000256" key="3">
    <source>
        <dbReference type="ARBA" id="ARBA00022679"/>
    </source>
</evidence>
<evidence type="ECO:0000256" key="5">
    <source>
        <dbReference type="ARBA" id="ARBA00022747"/>
    </source>
</evidence>
<proteinExistence type="predicted"/>
<feature type="compositionally biased region" description="Basic and acidic residues" evidence="7">
    <location>
        <begin position="358"/>
        <end position="370"/>
    </location>
</feature>
<dbReference type="SUPFAM" id="SSF53335">
    <property type="entry name" value="S-adenosyl-L-methionine-dependent methyltransferases"/>
    <property type="match status" value="1"/>
</dbReference>
<dbReference type="EC" id="2.1.1.37" evidence="1"/>
<evidence type="ECO:0000256" key="7">
    <source>
        <dbReference type="SAM" id="MobiDB-lite"/>
    </source>
</evidence>
<evidence type="ECO:0000256" key="4">
    <source>
        <dbReference type="ARBA" id="ARBA00022691"/>
    </source>
</evidence>
<organism evidence="8 9">
    <name type="scientific">Labrys neptuniae</name>
    <dbReference type="NCBI Taxonomy" id="376174"/>
    <lineage>
        <taxon>Bacteria</taxon>
        <taxon>Pseudomonadati</taxon>
        <taxon>Pseudomonadota</taxon>
        <taxon>Alphaproteobacteria</taxon>
        <taxon>Hyphomicrobiales</taxon>
        <taxon>Xanthobacteraceae</taxon>
        <taxon>Labrys</taxon>
    </lineage>
</organism>
<evidence type="ECO:0000256" key="1">
    <source>
        <dbReference type="ARBA" id="ARBA00011975"/>
    </source>
</evidence>